<dbReference type="AlphaFoldDB" id="A0A4C1T2N7"/>
<name>A0A4C1T2N7_EUMVA</name>
<evidence type="ECO:0000313" key="2">
    <source>
        <dbReference type="Proteomes" id="UP000299102"/>
    </source>
</evidence>
<reference evidence="1 2" key="1">
    <citation type="journal article" date="2019" name="Commun. Biol.">
        <title>The bagworm genome reveals a unique fibroin gene that provides high tensile strength.</title>
        <authorList>
            <person name="Kono N."/>
            <person name="Nakamura H."/>
            <person name="Ohtoshi R."/>
            <person name="Tomita M."/>
            <person name="Numata K."/>
            <person name="Arakawa K."/>
        </authorList>
    </citation>
    <scope>NUCLEOTIDE SEQUENCE [LARGE SCALE GENOMIC DNA]</scope>
</reference>
<organism evidence="1 2">
    <name type="scientific">Eumeta variegata</name>
    <name type="common">Bagworm moth</name>
    <name type="synonym">Eumeta japonica</name>
    <dbReference type="NCBI Taxonomy" id="151549"/>
    <lineage>
        <taxon>Eukaryota</taxon>
        <taxon>Metazoa</taxon>
        <taxon>Ecdysozoa</taxon>
        <taxon>Arthropoda</taxon>
        <taxon>Hexapoda</taxon>
        <taxon>Insecta</taxon>
        <taxon>Pterygota</taxon>
        <taxon>Neoptera</taxon>
        <taxon>Endopterygota</taxon>
        <taxon>Lepidoptera</taxon>
        <taxon>Glossata</taxon>
        <taxon>Ditrysia</taxon>
        <taxon>Tineoidea</taxon>
        <taxon>Psychidae</taxon>
        <taxon>Oiketicinae</taxon>
        <taxon>Eumeta</taxon>
    </lineage>
</organism>
<accession>A0A4C1T2N7</accession>
<keyword evidence="2" id="KW-1185">Reference proteome</keyword>
<proteinExistence type="predicted"/>
<dbReference type="EMBL" id="BGZK01000032">
    <property type="protein sequence ID" value="GBP08682.1"/>
    <property type="molecule type" value="Genomic_DNA"/>
</dbReference>
<gene>
    <name evidence="1" type="ORF">EVAR_7280_1</name>
</gene>
<evidence type="ECO:0000313" key="1">
    <source>
        <dbReference type="EMBL" id="GBP08682.1"/>
    </source>
</evidence>
<sequence length="151" mass="16605">MRASERHASLPLGHGKVLERRSSSLTMDIRNPRGVTSPFLDSRYRLGCQMEGYRVNGKGSSPCRSRLSKPPRVYVVGAAGPPRPSFIMRPNNLCRAPSGHYAEPPARVRARLHRIILFRRRAEGGVCSFFINARAEYNSGPPTGPGHAVVG</sequence>
<dbReference type="Proteomes" id="UP000299102">
    <property type="component" value="Unassembled WGS sequence"/>
</dbReference>
<protein>
    <submittedName>
        <fullName evidence="1">Uncharacterized protein</fullName>
    </submittedName>
</protein>
<comment type="caution">
    <text evidence="1">The sequence shown here is derived from an EMBL/GenBank/DDBJ whole genome shotgun (WGS) entry which is preliminary data.</text>
</comment>